<dbReference type="STRING" id="1088818.A0A2H9ZT20"/>
<organism evidence="11 12">
    <name type="scientific">Apostasia shenzhenica</name>
    <dbReference type="NCBI Taxonomy" id="1088818"/>
    <lineage>
        <taxon>Eukaryota</taxon>
        <taxon>Viridiplantae</taxon>
        <taxon>Streptophyta</taxon>
        <taxon>Embryophyta</taxon>
        <taxon>Tracheophyta</taxon>
        <taxon>Spermatophyta</taxon>
        <taxon>Magnoliopsida</taxon>
        <taxon>Liliopsida</taxon>
        <taxon>Asparagales</taxon>
        <taxon>Orchidaceae</taxon>
        <taxon>Apostasioideae</taxon>
        <taxon>Apostasia</taxon>
    </lineage>
</organism>
<dbReference type="EC" id="4.3.1.24" evidence="10"/>
<dbReference type="PROSITE" id="PS00488">
    <property type="entry name" value="PAL_HISTIDASE"/>
    <property type="match status" value="1"/>
</dbReference>
<evidence type="ECO:0000256" key="1">
    <source>
        <dbReference type="ARBA" id="ARBA00004496"/>
    </source>
</evidence>
<comment type="pathway">
    <text evidence="2 10">Phenylpropanoid metabolism; trans-cinnamate biosynthesis; trans-cinnamate from L-phenylalanine: step 1/1.</text>
</comment>
<evidence type="ECO:0000313" key="11">
    <source>
        <dbReference type="EMBL" id="PKA46439.1"/>
    </source>
</evidence>
<keyword evidence="12" id="KW-1185">Reference proteome</keyword>
<keyword evidence="7" id="KW-0585">Phenylalanine catabolism</keyword>
<dbReference type="NCBIfam" id="TIGR01226">
    <property type="entry name" value="phe_am_lyase"/>
    <property type="match status" value="1"/>
</dbReference>
<proteinExistence type="inferred from homology"/>
<gene>
    <name evidence="11" type="primary">PAL</name>
    <name evidence="11" type="ORF">AXF42_Ash012571</name>
</gene>
<evidence type="ECO:0000256" key="4">
    <source>
        <dbReference type="ARBA" id="ARBA00011881"/>
    </source>
</evidence>
<keyword evidence="6 10" id="KW-0587">Phenylpropanoid metabolism</keyword>
<evidence type="ECO:0000256" key="6">
    <source>
        <dbReference type="ARBA" id="ARBA00023051"/>
    </source>
</evidence>
<evidence type="ECO:0000256" key="5">
    <source>
        <dbReference type="ARBA" id="ARBA00022490"/>
    </source>
</evidence>
<dbReference type="FunFam" id="1.20.200.10:FF:000009">
    <property type="entry name" value="Phenylalanine ammonia-lyase"/>
    <property type="match status" value="1"/>
</dbReference>
<dbReference type="Gene3D" id="1.20.200.10">
    <property type="entry name" value="Fumarase/aspartase (Central domain)"/>
    <property type="match status" value="1"/>
</dbReference>
<dbReference type="OrthoDB" id="737446at2759"/>
<dbReference type="Gene3D" id="1.10.275.10">
    <property type="entry name" value="Fumarase/aspartase (N-terminal domain)"/>
    <property type="match status" value="1"/>
</dbReference>
<dbReference type="InterPro" id="IPR008948">
    <property type="entry name" value="L-Aspartase-like"/>
</dbReference>
<dbReference type="FunFam" id="1.10.274.20:FF:000001">
    <property type="entry name" value="Phenylalanine ammonia-lyase"/>
    <property type="match status" value="1"/>
</dbReference>
<name>A0A2H9ZT20_9ASPA</name>
<evidence type="ECO:0000256" key="8">
    <source>
        <dbReference type="ARBA" id="ARBA00023239"/>
    </source>
</evidence>
<dbReference type="FunFam" id="1.10.275.10:FF:000009">
    <property type="entry name" value="Phenylalanine ammonia-lyase"/>
    <property type="match status" value="1"/>
</dbReference>
<comment type="subunit">
    <text evidence="4">Homotetramer.</text>
</comment>
<sequence length="714" mass="77576">MEHAADNGHLNGKVDDGTFCIQGRRDPLGWRAAAEAVEKSHLDEVKRMVEEFLRPSVKLEGTALTISQVAAVAAGAATTVELAESSRSGVKASNDWVLESMSRGVDSYGITTGFGATSHRRTKEVASLQKELIRFLNAGIFGSGQDNTLPPAATRAAMLVRINTLLQGYSGIRFEVLEAITALLNSNITPCLPLRGTVTASGDLVPLSYIAGILIGRPNAKAITADGDNVGAAEALRLAGISGGFFELQPKEGLAIVNGTAVGSGLASIVLFEANILAVMAEVLSALFCEVMQGKPEFTDHLTHKLKHHPGQIEAAAIMEHVLDGSSYMKMAKKIHEMDPLQKPKQDRYALRTSPQWLGPQIEVIRAATKSIEREINSVNDNPLIDVSRNRALHGGNFQGTPVGVSMDNTRLAIAAIGKLMFAQFSELVNDFYNNGLPSNLSGGRNPSLDYGFKGAEIAMAAYCSELQFLGNPVTNHVESAEQHNQDVNSLGLISSRKTAEAVEILKLMTSTFLVGLCQAVDLRHLEENLKNVVKNSVTQAAKRVLTMGVNGELHPSRFCEKDLIKMIDREYVFAYADDPCSSTYPLMQKLRQVLVEHALTNGENEKDPNSSIFQKITAFEEEIKSSLPKELEAARANVENGSPAIANRIMECRSYPLYRFVREELGSEFLTGEKVRSPGEEFDKVFNAICQGKAINPLLECLKEWNGIPLPIC</sequence>
<dbReference type="Gene3D" id="1.10.274.20">
    <property type="entry name" value="Phenylalanine ammonia-lyase 1, domain 3"/>
    <property type="match status" value="1"/>
</dbReference>
<dbReference type="AlphaFoldDB" id="A0A2H9ZT20"/>
<dbReference type="InterPro" id="IPR023144">
    <property type="entry name" value="Phe_NH3-lyase_shielding_dom_sf"/>
</dbReference>
<dbReference type="GO" id="GO:0006559">
    <property type="term" value="P:L-phenylalanine catabolic process"/>
    <property type="evidence" value="ECO:0007669"/>
    <property type="project" value="UniProtKB-KW"/>
</dbReference>
<evidence type="ECO:0000256" key="2">
    <source>
        <dbReference type="ARBA" id="ARBA00005138"/>
    </source>
</evidence>
<evidence type="ECO:0000256" key="3">
    <source>
        <dbReference type="ARBA" id="ARBA00007238"/>
    </source>
</evidence>
<reference evidence="11 12" key="1">
    <citation type="journal article" date="2017" name="Nature">
        <title>The Apostasia genome and the evolution of orchids.</title>
        <authorList>
            <person name="Zhang G.Q."/>
            <person name="Liu K.W."/>
            <person name="Li Z."/>
            <person name="Lohaus R."/>
            <person name="Hsiao Y.Y."/>
            <person name="Niu S.C."/>
            <person name="Wang J.Y."/>
            <person name="Lin Y.C."/>
            <person name="Xu Q."/>
            <person name="Chen L.J."/>
            <person name="Yoshida K."/>
            <person name="Fujiwara S."/>
            <person name="Wang Z.W."/>
            <person name="Zhang Y.Q."/>
            <person name="Mitsuda N."/>
            <person name="Wang M."/>
            <person name="Liu G.H."/>
            <person name="Pecoraro L."/>
            <person name="Huang H.X."/>
            <person name="Xiao X.J."/>
            <person name="Lin M."/>
            <person name="Wu X.Y."/>
            <person name="Wu W.L."/>
            <person name="Chen Y.Y."/>
            <person name="Chang S.B."/>
            <person name="Sakamoto S."/>
            <person name="Ohme-Takagi M."/>
            <person name="Yagi M."/>
            <person name="Zeng S.J."/>
            <person name="Shen C.Y."/>
            <person name="Yeh C.M."/>
            <person name="Luo Y.B."/>
            <person name="Tsai W.C."/>
            <person name="Van de Peer Y."/>
            <person name="Liu Z.J."/>
        </authorList>
    </citation>
    <scope>NUCLEOTIDE SEQUENCE [LARGE SCALE GENOMIC DNA]</scope>
    <source>
        <strain evidence="12">cv. Shenzhen</strain>
        <tissue evidence="11">Stem</tissue>
    </source>
</reference>
<dbReference type="GO" id="GO:0009800">
    <property type="term" value="P:cinnamic acid biosynthetic process"/>
    <property type="evidence" value="ECO:0007669"/>
    <property type="project" value="UniProtKB-UniPathway"/>
</dbReference>
<dbReference type="GO" id="GO:0005737">
    <property type="term" value="C:cytoplasm"/>
    <property type="evidence" value="ECO:0007669"/>
    <property type="project" value="UniProtKB-SubCell"/>
</dbReference>
<dbReference type="InterPro" id="IPR024083">
    <property type="entry name" value="Fumarase/histidase_N"/>
</dbReference>
<accession>A0A2H9ZT20</accession>
<dbReference type="SUPFAM" id="SSF48557">
    <property type="entry name" value="L-aspartase-like"/>
    <property type="match status" value="1"/>
</dbReference>
<comment type="subcellular location">
    <subcellularLocation>
        <location evidence="1 10">Cytoplasm</location>
    </subcellularLocation>
</comment>
<keyword evidence="8 9" id="KW-0456">Lyase</keyword>
<dbReference type="UniPathway" id="UPA00713">
    <property type="reaction ID" value="UER00725"/>
</dbReference>
<dbReference type="SMR" id="A0A2H9ZT20"/>
<dbReference type="InterPro" id="IPR005922">
    <property type="entry name" value="Phe_NH3-lyase"/>
</dbReference>
<evidence type="ECO:0000256" key="7">
    <source>
        <dbReference type="ARBA" id="ARBA00023232"/>
    </source>
</evidence>
<keyword evidence="5" id="KW-0963">Cytoplasm</keyword>
<dbReference type="GO" id="GO:0045548">
    <property type="term" value="F:phenylalanine ammonia-lyase activity"/>
    <property type="evidence" value="ECO:0007669"/>
    <property type="project" value="UniProtKB-EC"/>
</dbReference>
<evidence type="ECO:0000313" key="12">
    <source>
        <dbReference type="Proteomes" id="UP000236161"/>
    </source>
</evidence>
<dbReference type="Pfam" id="PF00221">
    <property type="entry name" value="Lyase_aromatic"/>
    <property type="match status" value="1"/>
</dbReference>
<protein>
    <recommendedName>
        <fullName evidence="10">Phenylalanine ammonia-lyase</fullName>
        <ecNumber evidence="10">4.3.1.24</ecNumber>
    </recommendedName>
</protein>
<dbReference type="CDD" id="cd00332">
    <property type="entry name" value="PAL-HAL"/>
    <property type="match status" value="1"/>
</dbReference>
<dbReference type="PANTHER" id="PTHR10362">
    <property type="entry name" value="HISTIDINE AMMONIA-LYASE"/>
    <property type="match status" value="1"/>
</dbReference>
<dbReference type="Proteomes" id="UP000236161">
    <property type="component" value="Unassembled WGS sequence"/>
</dbReference>
<dbReference type="InterPro" id="IPR001106">
    <property type="entry name" value="Aromatic_Lyase"/>
</dbReference>
<evidence type="ECO:0000256" key="9">
    <source>
        <dbReference type="RuleBase" id="RU003954"/>
    </source>
</evidence>
<dbReference type="InterPro" id="IPR022313">
    <property type="entry name" value="Phe/His_NH3-lyase_AS"/>
</dbReference>
<comment type="catalytic activity">
    <reaction evidence="10">
        <text>L-phenylalanine = (E)-cinnamate + NH4(+)</text>
        <dbReference type="Rhea" id="RHEA:21384"/>
        <dbReference type="ChEBI" id="CHEBI:15669"/>
        <dbReference type="ChEBI" id="CHEBI:28938"/>
        <dbReference type="ChEBI" id="CHEBI:58095"/>
        <dbReference type="EC" id="4.3.1.24"/>
    </reaction>
</comment>
<dbReference type="EMBL" id="KZ454132">
    <property type="protein sequence ID" value="PKA46439.1"/>
    <property type="molecule type" value="Genomic_DNA"/>
</dbReference>
<evidence type="ECO:0000256" key="10">
    <source>
        <dbReference type="RuleBase" id="RU003955"/>
    </source>
</evidence>
<comment type="similarity">
    <text evidence="3 9">Belongs to the PAL/histidase family.</text>
</comment>